<sequence>MAKVRRKKRTHIPNNDNSTKTNQSGRRPKSMVIRMGAGDVGSSVTQLCRDFRAMMEPDTASRLKASRNSSRHQERRANKLKDYTSMAGPLGVTHLFLFSRSNSGNVHLRVALHPRGPTLTFRVEHYALCKDIARAQKHPRGGGTEYLHAPLLVMNNFTSAEAEKDPIKKQLESLTTTVFQSMFPPISPQSTPLSSIRRILLLNREVQADGTYVISLRHYAITTRRTGVSKRIRRFDAREQRLREKKSGAALPNLGKLEDVAEYLLDPAAGGYTSASETELDTDAEVEVLETTTQRVLSRKELQRQQEARKQSGEKDVPDSNARTASNVEKRAVKLVELGPRMRLRMVKVEEGICEGRVMWNEFVTKSKDEEKELEEKWTKKRQEKEARKKEQRENVERKRLAKKNAKLNSGKDGDGEGEQSEEEEWDSDDLDEWDEDDDMADEGGGAKDGEDEDEDEEEDEMEE</sequence>
<dbReference type="VEuPathDB" id="FungiDB:G647_02417"/>
<feature type="compositionally biased region" description="Basic and acidic residues" evidence="1">
    <location>
        <begin position="299"/>
        <end position="318"/>
    </location>
</feature>
<dbReference type="Proteomes" id="UP000094526">
    <property type="component" value="Unassembled WGS sequence"/>
</dbReference>
<dbReference type="InterPro" id="IPR045112">
    <property type="entry name" value="PPAN-like"/>
</dbReference>
<comment type="caution">
    <text evidence="3">The sequence shown here is derived from an EMBL/GenBank/DDBJ whole genome shotgun (WGS) entry which is preliminary data.</text>
</comment>
<evidence type="ECO:0000259" key="2">
    <source>
        <dbReference type="PROSITE" id="PS50833"/>
    </source>
</evidence>
<dbReference type="GO" id="GO:0006364">
    <property type="term" value="P:rRNA processing"/>
    <property type="evidence" value="ECO:0007669"/>
    <property type="project" value="InterPro"/>
</dbReference>
<feature type="compositionally biased region" description="Basic residues" evidence="1">
    <location>
        <begin position="1"/>
        <end position="11"/>
    </location>
</feature>
<dbReference type="AlphaFoldDB" id="A0A1C1CER5"/>
<protein>
    <submittedName>
        <fullName evidence="3">Brix domain-containing protein</fullName>
    </submittedName>
</protein>
<dbReference type="PANTHER" id="PTHR12661:SF5">
    <property type="entry name" value="SUPPRESSOR OF SWI4 1 HOMOLOG"/>
    <property type="match status" value="1"/>
</dbReference>
<feature type="compositionally biased region" description="Acidic residues" evidence="1">
    <location>
        <begin position="416"/>
        <end position="442"/>
    </location>
</feature>
<dbReference type="GO" id="GO:0019843">
    <property type="term" value="F:rRNA binding"/>
    <property type="evidence" value="ECO:0007669"/>
    <property type="project" value="InterPro"/>
</dbReference>
<feature type="compositionally biased region" description="Basic and acidic residues" evidence="1">
    <location>
        <begin position="369"/>
        <end position="399"/>
    </location>
</feature>
<dbReference type="eggNOG" id="KOG2963">
    <property type="taxonomic scope" value="Eukaryota"/>
</dbReference>
<feature type="region of interest" description="Disordered" evidence="1">
    <location>
        <begin position="299"/>
        <end position="328"/>
    </location>
</feature>
<gene>
    <name evidence="3" type="ORF">CLCR_02427</name>
</gene>
<name>A0A1C1CER5_9EURO</name>
<evidence type="ECO:0000313" key="4">
    <source>
        <dbReference type="Proteomes" id="UP000094526"/>
    </source>
</evidence>
<dbReference type="STRING" id="86049.A0A1C1CER5"/>
<dbReference type="PANTHER" id="PTHR12661">
    <property type="entry name" value="PETER PAN-RELATED"/>
    <property type="match status" value="1"/>
</dbReference>
<dbReference type="GO" id="GO:0000027">
    <property type="term" value="P:ribosomal large subunit assembly"/>
    <property type="evidence" value="ECO:0007669"/>
    <property type="project" value="TreeGrafter"/>
</dbReference>
<feature type="domain" description="Brix" evidence="2">
    <location>
        <begin position="30"/>
        <end position="355"/>
    </location>
</feature>
<dbReference type="GO" id="GO:0030687">
    <property type="term" value="C:preribosome, large subunit precursor"/>
    <property type="evidence" value="ECO:0007669"/>
    <property type="project" value="TreeGrafter"/>
</dbReference>
<keyword evidence="4" id="KW-1185">Reference proteome</keyword>
<reference evidence="4" key="1">
    <citation type="submission" date="2015-07" db="EMBL/GenBank/DDBJ databases">
        <authorList>
            <person name="Teixeira M.M."/>
            <person name="Souza R.C."/>
            <person name="Almeida L.G."/>
            <person name="Vicente V.A."/>
            <person name="de Hoog S."/>
            <person name="Bocca A.L."/>
            <person name="de Almeida S.R."/>
            <person name="Vasconcelos A.T."/>
            <person name="Felipe M.S."/>
        </authorList>
    </citation>
    <scope>NUCLEOTIDE SEQUENCE [LARGE SCALE GENOMIC DNA]</scope>
    <source>
        <strain evidence="4">KSF</strain>
    </source>
</reference>
<organism evidence="3 4">
    <name type="scientific">Cladophialophora carrionii</name>
    <dbReference type="NCBI Taxonomy" id="86049"/>
    <lineage>
        <taxon>Eukaryota</taxon>
        <taxon>Fungi</taxon>
        <taxon>Dikarya</taxon>
        <taxon>Ascomycota</taxon>
        <taxon>Pezizomycotina</taxon>
        <taxon>Eurotiomycetes</taxon>
        <taxon>Chaetothyriomycetidae</taxon>
        <taxon>Chaetothyriales</taxon>
        <taxon>Herpotrichiellaceae</taxon>
        <taxon>Cladophialophora</taxon>
    </lineage>
</organism>
<feature type="region of interest" description="Disordered" evidence="1">
    <location>
        <begin position="369"/>
        <end position="464"/>
    </location>
</feature>
<evidence type="ECO:0000313" key="3">
    <source>
        <dbReference type="EMBL" id="OCT47003.1"/>
    </source>
</evidence>
<dbReference type="VEuPathDB" id="FungiDB:CLCR_02427"/>
<dbReference type="PROSITE" id="PS50833">
    <property type="entry name" value="BRIX"/>
    <property type="match status" value="1"/>
</dbReference>
<dbReference type="OrthoDB" id="10261452at2759"/>
<dbReference type="InterPro" id="IPR007109">
    <property type="entry name" value="Brix"/>
</dbReference>
<dbReference type="SMART" id="SM00879">
    <property type="entry name" value="Brix"/>
    <property type="match status" value="1"/>
</dbReference>
<dbReference type="Pfam" id="PF04427">
    <property type="entry name" value="Brix"/>
    <property type="match status" value="1"/>
</dbReference>
<feature type="region of interest" description="Disordered" evidence="1">
    <location>
        <begin position="1"/>
        <end position="28"/>
    </location>
</feature>
<feature type="compositionally biased region" description="Polar residues" evidence="1">
    <location>
        <begin position="12"/>
        <end position="25"/>
    </location>
</feature>
<feature type="compositionally biased region" description="Acidic residues" evidence="1">
    <location>
        <begin position="450"/>
        <end position="464"/>
    </location>
</feature>
<feature type="region of interest" description="Disordered" evidence="1">
    <location>
        <begin position="58"/>
        <end position="78"/>
    </location>
</feature>
<evidence type="ECO:0000256" key="1">
    <source>
        <dbReference type="SAM" id="MobiDB-lite"/>
    </source>
</evidence>
<dbReference type="EMBL" id="LGRB01000014">
    <property type="protein sequence ID" value="OCT47003.1"/>
    <property type="molecule type" value="Genomic_DNA"/>
</dbReference>
<proteinExistence type="predicted"/>
<accession>A0A1C1CER5</accession>